<name>A0A7S0D4J2_MICPS</name>
<accession>A0A7S0D4J2</accession>
<evidence type="ECO:0000256" key="1">
    <source>
        <dbReference type="SAM" id="MobiDB-lite"/>
    </source>
</evidence>
<reference evidence="2" key="1">
    <citation type="submission" date="2021-01" db="EMBL/GenBank/DDBJ databases">
        <authorList>
            <person name="Corre E."/>
            <person name="Pelletier E."/>
            <person name="Niang G."/>
            <person name="Scheremetjew M."/>
            <person name="Finn R."/>
            <person name="Kale V."/>
            <person name="Holt S."/>
            <person name="Cochrane G."/>
            <person name="Meng A."/>
            <person name="Brown T."/>
            <person name="Cohen L."/>
        </authorList>
    </citation>
    <scope>NUCLEOTIDE SEQUENCE</scope>
    <source>
        <strain evidence="2">CCAC1681</strain>
    </source>
</reference>
<feature type="region of interest" description="Disordered" evidence="1">
    <location>
        <begin position="1"/>
        <end position="26"/>
    </location>
</feature>
<dbReference type="Gene3D" id="2.60.40.10">
    <property type="entry name" value="Immunoglobulins"/>
    <property type="match status" value="1"/>
</dbReference>
<organism evidence="2">
    <name type="scientific">Micromonas pusilla</name>
    <name type="common">Picoplanktonic green alga</name>
    <name type="synonym">Chromulina pusilla</name>
    <dbReference type="NCBI Taxonomy" id="38833"/>
    <lineage>
        <taxon>Eukaryota</taxon>
        <taxon>Viridiplantae</taxon>
        <taxon>Chlorophyta</taxon>
        <taxon>Mamiellophyceae</taxon>
        <taxon>Mamiellales</taxon>
        <taxon>Mamiellaceae</taxon>
        <taxon>Micromonas</taxon>
    </lineage>
</organism>
<proteinExistence type="predicted"/>
<gene>
    <name evidence="2" type="ORF">MSP1401_LOCUS6751</name>
</gene>
<sequence length="399" mass="43703">MAPRREVRVYGSDPEASGSLFSTGAGTTARVDETDLVARDARRSYRSSLQEPAETERLTETSAFGSQTAVLARLDALASAVAAGAAVTGVRLPEKKSVPAEFGGAVALEGVFPAAFSSGAFLDLFGTQITCRFGSVTVAGRRIDGTSVECAAPSAKPGAKRVAVDGAAGDVALEHVARTFSLSSSSSSADAADFFGRVEQNSEDAFFSGFANPEIRGETRVVHYAGGSDVFADARGFVRFELSEPFFFRERRRGAIRVVGDDAFLRVRRRRLRARASRLLRLGDVRRAVFVFADERARRDERRDERGRHENERSFANATRFCRVPRPKSAAFRRANVLRRRDESVRVARRYIRLLDDATRVVRAALLARRLRRGAVGRRRGRGHDRGLVRPSPARRAPG</sequence>
<dbReference type="InterPro" id="IPR013783">
    <property type="entry name" value="Ig-like_fold"/>
</dbReference>
<feature type="region of interest" description="Disordered" evidence="1">
    <location>
        <begin position="376"/>
        <end position="399"/>
    </location>
</feature>
<dbReference type="EMBL" id="HBEN01008160">
    <property type="protein sequence ID" value="CAD8441219.1"/>
    <property type="molecule type" value="Transcribed_RNA"/>
</dbReference>
<protein>
    <submittedName>
        <fullName evidence="2">Uncharacterized protein</fullName>
    </submittedName>
</protein>
<dbReference type="AlphaFoldDB" id="A0A7S0D4J2"/>
<evidence type="ECO:0000313" key="2">
    <source>
        <dbReference type="EMBL" id="CAD8441219.1"/>
    </source>
</evidence>